<evidence type="ECO:0000313" key="2">
    <source>
        <dbReference type="Proteomes" id="UP000019102"/>
    </source>
</evidence>
<protein>
    <submittedName>
        <fullName evidence="1">Uncharacterized protein</fullName>
    </submittedName>
</protein>
<organism evidence="1 2">
    <name type="scientific">Gracilibacillus boraciitolerans JCM 21714</name>
    <dbReference type="NCBI Taxonomy" id="1298598"/>
    <lineage>
        <taxon>Bacteria</taxon>
        <taxon>Bacillati</taxon>
        <taxon>Bacillota</taxon>
        <taxon>Bacilli</taxon>
        <taxon>Bacillales</taxon>
        <taxon>Bacillaceae</taxon>
        <taxon>Gracilibacillus</taxon>
    </lineage>
</organism>
<dbReference type="STRING" id="1298598.JCM21714_1611"/>
<accession>W4VIF7</accession>
<reference evidence="1 2" key="1">
    <citation type="journal article" date="2014" name="Genome Announc.">
        <title>Draft Genome Sequence of the Boron-Tolerant and Moderately Halotolerant Bacterium Gracilibacillus boraciitolerans JCM 21714T.</title>
        <authorList>
            <person name="Ahmed I."/>
            <person name="Oshima K."/>
            <person name="Suda W."/>
            <person name="Kitamura K."/>
            <person name="Iida T."/>
            <person name="Ohmori Y."/>
            <person name="Fujiwara T."/>
            <person name="Hattori M."/>
            <person name="Ohkuma M."/>
        </authorList>
    </citation>
    <scope>NUCLEOTIDE SEQUENCE [LARGE SCALE GENOMIC DNA]</scope>
    <source>
        <strain evidence="1 2">JCM 21714</strain>
    </source>
</reference>
<dbReference type="OrthoDB" id="2375606at2"/>
<dbReference type="AlphaFoldDB" id="W4VIF7"/>
<gene>
    <name evidence="1" type="ORF">JCM21714_1611</name>
</gene>
<dbReference type="Proteomes" id="UP000019102">
    <property type="component" value="Unassembled WGS sequence"/>
</dbReference>
<sequence>MFDQPPVMIDDELLLTKIQKIFRILSSYQKEYQQYLGTLIFKQVNHTIDIHLSFDLDWNDLSLLKQELQSLPYIKEVKEDKLLRIEWQE</sequence>
<keyword evidence="2" id="KW-1185">Reference proteome</keyword>
<dbReference type="EMBL" id="BAVS01000006">
    <property type="protein sequence ID" value="GAE92603.1"/>
    <property type="molecule type" value="Genomic_DNA"/>
</dbReference>
<evidence type="ECO:0000313" key="1">
    <source>
        <dbReference type="EMBL" id="GAE92603.1"/>
    </source>
</evidence>
<name>W4VIF7_9BACI</name>
<proteinExistence type="predicted"/>
<comment type="caution">
    <text evidence="1">The sequence shown here is derived from an EMBL/GenBank/DDBJ whole genome shotgun (WGS) entry which is preliminary data.</text>
</comment>